<dbReference type="InterPro" id="IPR058240">
    <property type="entry name" value="rSAM_sf"/>
</dbReference>
<feature type="domain" description="Radical SAM core" evidence="5">
    <location>
        <begin position="22"/>
        <end position="231"/>
    </location>
</feature>
<evidence type="ECO:0000256" key="3">
    <source>
        <dbReference type="ARBA" id="ARBA00023004"/>
    </source>
</evidence>
<evidence type="ECO:0000313" key="6">
    <source>
        <dbReference type="EMBL" id="RKN10628.1"/>
    </source>
</evidence>
<proteinExistence type="predicted"/>
<evidence type="ECO:0000313" key="8">
    <source>
        <dbReference type="Proteomes" id="UP000268652"/>
    </source>
</evidence>
<dbReference type="EMBL" id="RBDX01000005">
    <property type="protein sequence ID" value="RKN10628.1"/>
    <property type="molecule type" value="Genomic_DNA"/>
</dbReference>
<evidence type="ECO:0000313" key="7">
    <source>
        <dbReference type="EMBL" id="RKN24888.1"/>
    </source>
</evidence>
<dbReference type="Pfam" id="PF04055">
    <property type="entry name" value="Radical_SAM"/>
    <property type="match status" value="1"/>
</dbReference>
<dbReference type="SMART" id="SM00729">
    <property type="entry name" value="Elp3"/>
    <property type="match status" value="1"/>
</dbReference>
<gene>
    <name evidence="7" type="ORF">D7318_10600</name>
    <name evidence="6" type="ORF">D7319_09420</name>
</gene>
<dbReference type="SFLD" id="SFLDS00029">
    <property type="entry name" value="Radical_SAM"/>
    <property type="match status" value="1"/>
</dbReference>
<dbReference type="PANTHER" id="PTHR11228">
    <property type="entry name" value="RADICAL SAM DOMAIN PROTEIN"/>
    <property type="match status" value="1"/>
</dbReference>
<evidence type="ECO:0000256" key="1">
    <source>
        <dbReference type="ARBA" id="ARBA00022691"/>
    </source>
</evidence>
<dbReference type="EMBL" id="RBDY01000005">
    <property type="protein sequence ID" value="RKN24888.1"/>
    <property type="molecule type" value="Genomic_DNA"/>
</dbReference>
<dbReference type="AlphaFoldDB" id="A0A3A9WC12"/>
<keyword evidence="3" id="KW-0408">Iron</keyword>
<dbReference type="PANTHER" id="PTHR11228:SF7">
    <property type="entry name" value="PQQA PEPTIDE CYCLASE"/>
    <property type="match status" value="1"/>
</dbReference>
<evidence type="ECO:0000259" key="5">
    <source>
        <dbReference type="PROSITE" id="PS51918"/>
    </source>
</evidence>
<keyword evidence="4" id="KW-0411">Iron-sulfur</keyword>
<dbReference type="OrthoDB" id="9782387at2"/>
<dbReference type="Proteomes" id="UP000275024">
    <property type="component" value="Unassembled WGS sequence"/>
</dbReference>
<dbReference type="Proteomes" id="UP000268652">
    <property type="component" value="Unassembled WGS sequence"/>
</dbReference>
<dbReference type="GO" id="GO:0006783">
    <property type="term" value="P:heme biosynthetic process"/>
    <property type="evidence" value="ECO:0007669"/>
    <property type="project" value="TreeGrafter"/>
</dbReference>
<dbReference type="GO" id="GO:0003824">
    <property type="term" value="F:catalytic activity"/>
    <property type="evidence" value="ECO:0007669"/>
    <property type="project" value="InterPro"/>
</dbReference>
<evidence type="ECO:0000256" key="4">
    <source>
        <dbReference type="ARBA" id="ARBA00023014"/>
    </source>
</evidence>
<accession>A0A3A9WC12</accession>
<dbReference type="Gene3D" id="3.20.20.70">
    <property type="entry name" value="Aldolase class I"/>
    <property type="match status" value="1"/>
</dbReference>
<dbReference type="GO" id="GO:0046872">
    <property type="term" value="F:metal ion binding"/>
    <property type="evidence" value="ECO:0007669"/>
    <property type="project" value="UniProtKB-KW"/>
</dbReference>
<dbReference type="InterPro" id="IPR050377">
    <property type="entry name" value="Radical_SAM_PqqE_MftC-like"/>
</dbReference>
<organism evidence="6 9">
    <name type="scientific">Streptomyces radicis</name>
    <dbReference type="NCBI Taxonomy" id="1750517"/>
    <lineage>
        <taxon>Bacteria</taxon>
        <taxon>Bacillati</taxon>
        <taxon>Actinomycetota</taxon>
        <taxon>Actinomycetes</taxon>
        <taxon>Kitasatosporales</taxon>
        <taxon>Streptomycetaceae</taxon>
        <taxon>Streptomyces</taxon>
    </lineage>
</organism>
<dbReference type="PROSITE" id="PS51918">
    <property type="entry name" value="RADICAL_SAM"/>
    <property type="match status" value="1"/>
</dbReference>
<dbReference type="SUPFAM" id="SSF102114">
    <property type="entry name" value="Radical SAM enzymes"/>
    <property type="match status" value="1"/>
</dbReference>
<dbReference type="InterPro" id="IPR007197">
    <property type="entry name" value="rSAM"/>
</dbReference>
<dbReference type="SFLD" id="SFLDG01067">
    <property type="entry name" value="SPASM/twitch_domain_containing"/>
    <property type="match status" value="1"/>
</dbReference>
<dbReference type="GO" id="GO:0051539">
    <property type="term" value="F:4 iron, 4 sulfur cluster binding"/>
    <property type="evidence" value="ECO:0007669"/>
    <property type="project" value="UniProtKB-KW"/>
</dbReference>
<dbReference type="SFLD" id="SFLDG01386">
    <property type="entry name" value="main_SPASM_domain-containing"/>
    <property type="match status" value="1"/>
</dbReference>
<evidence type="ECO:0000313" key="9">
    <source>
        <dbReference type="Proteomes" id="UP000275024"/>
    </source>
</evidence>
<evidence type="ECO:0000256" key="2">
    <source>
        <dbReference type="ARBA" id="ARBA00022723"/>
    </source>
</evidence>
<sequence length="367" mass="39690">MSARSVVNSGQSSSCYFRTSVEEPYRKALVQITERCNLHCAHCFVSAGDYGDAMPLEEIREKVVPRLADARVIRVTLTGGEPFAHPDFLDVVETFRSAGMGVGVCTNATITTEEQITALAGMGVHMNVSLDGFAAASHGKFRGNRESFHTTVETVRKFAAAGILQGLLCTPNNLAEDEEYRELCAFAKEQGARYVLMNPLSSMGRGVKAQRKLASPEEHMRRIQALTEPFDGDGLELVHIRFPNDTKPLAGCEAGRIVYVFTLGEVTVCPYLVFAARTPQSRHSDTEFIVGNIFRDPDIGERLDSSDFHNRYTPGDNDTCGSCAISTACGKGCPAAVVSTGKRIGALDEEVCPVSAGGRRLLSVIAA</sequence>
<protein>
    <submittedName>
        <fullName evidence="6">Radical SAM protein</fullName>
    </submittedName>
</protein>
<keyword evidence="1" id="KW-0949">S-adenosyl-L-methionine</keyword>
<keyword evidence="2" id="KW-0479">Metal-binding</keyword>
<comment type="caution">
    <text evidence="6">The sequence shown here is derived from an EMBL/GenBank/DDBJ whole genome shotgun (WGS) entry which is preliminary data.</text>
</comment>
<dbReference type="CDD" id="cd01335">
    <property type="entry name" value="Radical_SAM"/>
    <property type="match status" value="1"/>
</dbReference>
<keyword evidence="8" id="KW-1185">Reference proteome</keyword>
<reference evidence="8 9" key="1">
    <citation type="submission" date="2018-09" db="EMBL/GenBank/DDBJ databases">
        <title>Streptomyces sp. nov. DS1-2, an endophytic actinomycete isolated from roots of Dendrobium scabrilingue.</title>
        <authorList>
            <person name="Kuncharoen N."/>
            <person name="Kudo T."/>
            <person name="Ohkuma M."/>
            <person name="Yuki M."/>
            <person name="Tanasupawat S."/>
        </authorList>
    </citation>
    <scope>NUCLEOTIDE SEQUENCE [LARGE SCALE GENOMIC DNA]</scope>
    <source>
        <strain evidence="6 9">AZ1-7</strain>
        <strain evidence="7 8">DS1-2</strain>
    </source>
</reference>
<dbReference type="InterPro" id="IPR013785">
    <property type="entry name" value="Aldolase_TIM"/>
</dbReference>
<name>A0A3A9WC12_9ACTN</name>
<dbReference type="RefSeq" id="WP_120696653.1">
    <property type="nucleotide sequence ID" value="NZ_RBDX01000005.1"/>
</dbReference>
<dbReference type="InterPro" id="IPR006638">
    <property type="entry name" value="Elp3/MiaA/NifB-like_rSAM"/>
</dbReference>